<comment type="caution">
    <text evidence="4">The sequence shown here is derived from an EMBL/GenBank/DDBJ whole genome shotgun (WGS) entry which is preliminary data.</text>
</comment>
<protein>
    <recommendedName>
        <fullName evidence="3">UBC core domain-containing protein</fullName>
    </recommendedName>
</protein>
<dbReference type="Proteomes" id="UP001177140">
    <property type="component" value="Unassembled WGS sequence"/>
</dbReference>
<keyword evidence="2" id="KW-0472">Membrane</keyword>
<evidence type="ECO:0000256" key="1">
    <source>
        <dbReference type="SAM" id="MobiDB-lite"/>
    </source>
</evidence>
<evidence type="ECO:0000256" key="2">
    <source>
        <dbReference type="SAM" id="Phobius"/>
    </source>
</evidence>
<sequence length="234" mass="25801">MGFLKNATRDSKCSYHMNLLNSTTIVARNDTSLILSLVLENQLPPPRSSDMDGPRALSISVIPESYFPFIAIGGFYHGKIKFPPEYPFKPPGISMITPNGRSITQKKICLSMSDYGQQSHHWKCVTTVAEKQRLAKASLAFNCKSPVFRKMFPDYIEKYNQQLLAEKSVSDQSSPAHPKGDDSSPLLAVPAGKNGTVLQNGQVNKKGSKNFPVWLLFVLVSVFGAVMALPLLQP</sequence>
<gene>
    <name evidence="4" type="ORF">MKW94_012519</name>
</gene>
<reference evidence="4" key="1">
    <citation type="submission" date="2022-03" db="EMBL/GenBank/DDBJ databases">
        <title>A functionally conserved STORR gene fusion in Papaver species that diverged 16.8 million years ago.</title>
        <authorList>
            <person name="Catania T."/>
        </authorList>
    </citation>
    <scope>NUCLEOTIDE SEQUENCE</scope>
    <source>
        <strain evidence="4">S-191538</strain>
    </source>
</reference>
<keyword evidence="5" id="KW-1185">Reference proteome</keyword>
<dbReference type="EMBL" id="JAJJMA010252423">
    <property type="protein sequence ID" value="MCL7043959.1"/>
    <property type="molecule type" value="Genomic_DNA"/>
</dbReference>
<keyword evidence="2" id="KW-1133">Transmembrane helix</keyword>
<dbReference type="SUPFAM" id="SSF54495">
    <property type="entry name" value="UBC-like"/>
    <property type="match status" value="1"/>
</dbReference>
<dbReference type="InterPro" id="IPR016135">
    <property type="entry name" value="UBQ-conjugating_enzyme/RWD"/>
</dbReference>
<name>A0AA41VMC2_PAPNU</name>
<proteinExistence type="predicted"/>
<feature type="transmembrane region" description="Helical" evidence="2">
    <location>
        <begin position="213"/>
        <end position="232"/>
    </location>
</feature>
<dbReference type="Gene3D" id="3.10.110.10">
    <property type="entry name" value="Ubiquitin Conjugating Enzyme"/>
    <property type="match status" value="1"/>
</dbReference>
<dbReference type="AlphaFoldDB" id="A0AA41VMC2"/>
<evidence type="ECO:0000313" key="4">
    <source>
        <dbReference type="EMBL" id="MCL7043959.1"/>
    </source>
</evidence>
<feature type="region of interest" description="Disordered" evidence="1">
    <location>
        <begin position="167"/>
        <end position="186"/>
    </location>
</feature>
<accession>A0AA41VMC2</accession>
<keyword evidence="2" id="KW-0812">Transmembrane</keyword>
<evidence type="ECO:0000313" key="5">
    <source>
        <dbReference type="Proteomes" id="UP001177140"/>
    </source>
</evidence>
<dbReference type="InterPro" id="IPR000608">
    <property type="entry name" value="UBC"/>
</dbReference>
<evidence type="ECO:0000259" key="3">
    <source>
        <dbReference type="PROSITE" id="PS50127"/>
    </source>
</evidence>
<feature type="domain" description="UBC core" evidence="3">
    <location>
        <begin position="21"/>
        <end position="178"/>
    </location>
</feature>
<organism evidence="4 5">
    <name type="scientific">Papaver nudicaule</name>
    <name type="common">Iceland poppy</name>
    <dbReference type="NCBI Taxonomy" id="74823"/>
    <lineage>
        <taxon>Eukaryota</taxon>
        <taxon>Viridiplantae</taxon>
        <taxon>Streptophyta</taxon>
        <taxon>Embryophyta</taxon>
        <taxon>Tracheophyta</taxon>
        <taxon>Spermatophyta</taxon>
        <taxon>Magnoliopsida</taxon>
        <taxon>Ranunculales</taxon>
        <taxon>Papaveraceae</taxon>
        <taxon>Papaveroideae</taxon>
        <taxon>Papaver</taxon>
    </lineage>
</organism>
<dbReference type="PROSITE" id="PS50127">
    <property type="entry name" value="UBC_2"/>
    <property type="match status" value="1"/>
</dbReference>